<reference evidence="8" key="1">
    <citation type="submission" date="2016-10" db="EMBL/GenBank/DDBJ databases">
        <authorList>
            <person name="Varghese N."/>
            <person name="Submissions S."/>
        </authorList>
    </citation>
    <scope>NUCLEOTIDE SEQUENCE [LARGE SCALE GENOMIC DNA]</scope>
    <source>
        <strain evidence="8">DSM 7481</strain>
    </source>
</reference>
<dbReference type="EMBL" id="FOMQ01000013">
    <property type="protein sequence ID" value="SFE06645.1"/>
    <property type="molecule type" value="Genomic_DNA"/>
</dbReference>
<sequence length="260" mass="26775">MSRRRPTAAAAALCTALLAALLPGGLAAQGFVAPKSQLPGAPGAVVWQPTLIPGTCARPEYPLNSIRGKEQGTSAITLTVGASGSVRDTAVLTSSGSARLDQAAADGMAACQFKPAQDSTGAPMQSSYVMRHEWRLEDAPPDPWVELKALNGAGFAASGDVAALAVAGDSAASPAQRAKVLAMVKARATEMAGCPSIEAAASRIVRSAGAPDGADRRSLELWTLTQCGRTMRYGIVVFFPADRPPFFRARPFAASEPDPG</sequence>
<evidence type="ECO:0000256" key="3">
    <source>
        <dbReference type="ARBA" id="ARBA00022989"/>
    </source>
</evidence>
<dbReference type="Proteomes" id="UP000199517">
    <property type="component" value="Unassembled WGS sequence"/>
</dbReference>
<accession>A0A1I1XH09</accession>
<dbReference type="Gene3D" id="3.30.1150.10">
    <property type="match status" value="1"/>
</dbReference>
<dbReference type="RefSeq" id="WP_092955219.1">
    <property type="nucleotide sequence ID" value="NZ_FOMQ01000013.1"/>
</dbReference>
<evidence type="ECO:0000313" key="8">
    <source>
        <dbReference type="Proteomes" id="UP000199517"/>
    </source>
</evidence>
<keyword evidence="8" id="KW-1185">Reference proteome</keyword>
<dbReference type="SUPFAM" id="SSF74653">
    <property type="entry name" value="TolA/TonB C-terminal domain"/>
    <property type="match status" value="1"/>
</dbReference>
<evidence type="ECO:0000256" key="1">
    <source>
        <dbReference type="ARBA" id="ARBA00004167"/>
    </source>
</evidence>
<evidence type="ECO:0000256" key="2">
    <source>
        <dbReference type="ARBA" id="ARBA00022692"/>
    </source>
</evidence>
<dbReference type="PROSITE" id="PS52015">
    <property type="entry name" value="TONB_CTD"/>
    <property type="match status" value="1"/>
</dbReference>
<feature type="signal peptide" evidence="5">
    <location>
        <begin position="1"/>
        <end position="27"/>
    </location>
</feature>
<feature type="domain" description="TonB C-terminal" evidence="6">
    <location>
        <begin position="46"/>
        <end position="137"/>
    </location>
</feature>
<protein>
    <submittedName>
        <fullName evidence="7">TonB family C-terminal domain-containing protein</fullName>
    </submittedName>
</protein>
<evidence type="ECO:0000259" key="6">
    <source>
        <dbReference type="PROSITE" id="PS52015"/>
    </source>
</evidence>
<keyword evidence="3" id="KW-1133">Transmembrane helix</keyword>
<keyword evidence="4" id="KW-0472">Membrane</keyword>
<evidence type="ECO:0000256" key="5">
    <source>
        <dbReference type="SAM" id="SignalP"/>
    </source>
</evidence>
<feature type="chain" id="PRO_5011543463" evidence="5">
    <location>
        <begin position="28"/>
        <end position="260"/>
    </location>
</feature>
<keyword evidence="2" id="KW-0812">Transmembrane</keyword>
<gene>
    <name evidence="7" type="ORF">SAMN04489710_11355</name>
</gene>
<dbReference type="GO" id="GO:0055085">
    <property type="term" value="P:transmembrane transport"/>
    <property type="evidence" value="ECO:0007669"/>
    <property type="project" value="InterPro"/>
</dbReference>
<comment type="subcellular location">
    <subcellularLocation>
        <location evidence="1">Membrane</location>
        <topology evidence="1">Single-pass membrane protein</topology>
    </subcellularLocation>
</comment>
<evidence type="ECO:0000313" key="7">
    <source>
        <dbReference type="EMBL" id="SFE06645.1"/>
    </source>
</evidence>
<dbReference type="NCBIfam" id="TIGR01352">
    <property type="entry name" value="tonB_Cterm"/>
    <property type="match status" value="1"/>
</dbReference>
<evidence type="ECO:0000256" key="4">
    <source>
        <dbReference type="ARBA" id="ARBA00023136"/>
    </source>
</evidence>
<keyword evidence="5" id="KW-0732">Signal</keyword>
<dbReference type="Pfam" id="PF03544">
    <property type="entry name" value="TonB_C"/>
    <property type="match status" value="1"/>
</dbReference>
<organism evidence="7 8">
    <name type="scientific">Paracidovorax konjaci</name>
    <dbReference type="NCBI Taxonomy" id="32040"/>
    <lineage>
        <taxon>Bacteria</taxon>
        <taxon>Pseudomonadati</taxon>
        <taxon>Pseudomonadota</taxon>
        <taxon>Betaproteobacteria</taxon>
        <taxon>Burkholderiales</taxon>
        <taxon>Comamonadaceae</taxon>
        <taxon>Paracidovorax</taxon>
    </lineage>
</organism>
<dbReference type="InterPro" id="IPR037682">
    <property type="entry name" value="TonB_C"/>
</dbReference>
<proteinExistence type="predicted"/>
<name>A0A1I1XH09_9BURK</name>
<dbReference type="InterPro" id="IPR006260">
    <property type="entry name" value="TonB/TolA_C"/>
</dbReference>
<dbReference type="OrthoDB" id="9792439at2"/>
<dbReference type="AlphaFoldDB" id="A0A1I1XH09"/>
<dbReference type="GO" id="GO:0016020">
    <property type="term" value="C:membrane"/>
    <property type="evidence" value="ECO:0007669"/>
    <property type="project" value="UniProtKB-SubCell"/>
</dbReference>
<dbReference type="STRING" id="32040.SAMN04489710_11355"/>